<comment type="subcellular location">
    <subcellularLocation>
        <location evidence="1">Nucleus</location>
    </subcellularLocation>
</comment>
<dbReference type="SUPFAM" id="SSF57667">
    <property type="entry name" value="beta-beta-alpha zinc fingers"/>
    <property type="match status" value="3"/>
</dbReference>
<keyword evidence="9" id="KW-0804">Transcription</keyword>
<dbReference type="FunFam" id="3.30.160.60:FF:000100">
    <property type="entry name" value="Zinc finger 45-like"/>
    <property type="match status" value="2"/>
</dbReference>
<dbReference type="PROSITE" id="PS00028">
    <property type="entry name" value="ZINC_FINGER_C2H2_1"/>
    <property type="match status" value="7"/>
</dbReference>
<dbReference type="PROSITE" id="PS50157">
    <property type="entry name" value="ZINC_FINGER_C2H2_2"/>
    <property type="match status" value="7"/>
</dbReference>
<dbReference type="PANTHER" id="PTHR23234:SF10">
    <property type="entry name" value="RIKEN CDNA 6720489N17 GENE-RELATED"/>
    <property type="match status" value="1"/>
</dbReference>
<evidence type="ECO:0000256" key="4">
    <source>
        <dbReference type="ARBA" id="ARBA00022737"/>
    </source>
</evidence>
<dbReference type="PANTHER" id="PTHR23234">
    <property type="entry name" value="ZNF44 PROTEIN"/>
    <property type="match status" value="1"/>
</dbReference>
<keyword evidence="7" id="KW-0805">Transcription regulation</keyword>
<evidence type="ECO:0000256" key="11">
    <source>
        <dbReference type="PROSITE-ProRule" id="PRU00042"/>
    </source>
</evidence>
<reference evidence="14" key="2">
    <citation type="journal article" date="2018" name="Environ. Sci. Technol.">
        <title>The Toxicogenome of Hyalella azteca: A Model for Sediment Ecotoxicology and Evolutionary Toxicology.</title>
        <authorList>
            <person name="Poynton H.C."/>
            <person name="Hasenbein S."/>
            <person name="Benoit J.B."/>
            <person name="Sepulveda M.S."/>
            <person name="Poelchau M.F."/>
            <person name="Hughes D.S.T."/>
            <person name="Murali S.C."/>
            <person name="Chen S."/>
            <person name="Glastad K.M."/>
            <person name="Goodisman M.A.D."/>
            <person name="Werren J.H."/>
            <person name="Vineis J.H."/>
            <person name="Bowen J.L."/>
            <person name="Friedrich M."/>
            <person name="Jones J."/>
            <person name="Robertson H.M."/>
            <person name="Feyereisen R."/>
            <person name="Mechler-Hickson A."/>
            <person name="Mathers N."/>
            <person name="Lee C.E."/>
            <person name="Colbourne J.K."/>
            <person name="Biales A."/>
            <person name="Johnston J.S."/>
            <person name="Wellborn G.A."/>
            <person name="Rosendale A.J."/>
            <person name="Cridge A.G."/>
            <person name="Munoz-Torres M.C."/>
            <person name="Bain P.A."/>
            <person name="Manny A.R."/>
            <person name="Major K.M."/>
            <person name="Lambert F.N."/>
            <person name="Vulpe C.D."/>
            <person name="Tuck P."/>
            <person name="Blalock B.J."/>
            <person name="Lin Y.Y."/>
            <person name="Smith M.E."/>
            <person name="Ochoa-Acuna H."/>
            <person name="Chen M.M."/>
            <person name="Childers C.P."/>
            <person name="Qu J."/>
            <person name="Dugan S."/>
            <person name="Lee S.L."/>
            <person name="Chao H."/>
            <person name="Dinh H."/>
            <person name="Han Y."/>
            <person name="Doddapaneni H."/>
            <person name="Worley K.C."/>
            <person name="Muzny D.M."/>
            <person name="Gibbs R.A."/>
            <person name="Richards S."/>
        </authorList>
    </citation>
    <scope>NUCLEOTIDE SEQUENCE</scope>
    <source>
        <strain evidence="14">HAZT.00-mixed</strain>
        <tissue evidence="14">Whole organism</tissue>
    </source>
</reference>
<evidence type="ECO:0000256" key="7">
    <source>
        <dbReference type="ARBA" id="ARBA00023015"/>
    </source>
</evidence>
<feature type="domain" description="C2H2-type" evidence="13">
    <location>
        <begin position="272"/>
        <end position="295"/>
    </location>
</feature>
<dbReference type="GO" id="GO:0008270">
    <property type="term" value="F:zinc ion binding"/>
    <property type="evidence" value="ECO:0007669"/>
    <property type="project" value="UniProtKB-KW"/>
</dbReference>
<evidence type="ECO:0000256" key="2">
    <source>
        <dbReference type="ARBA" id="ARBA00006991"/>
    </source>
</evidence>
<evidence type="ECO:0000256" key="12">
    <source>
        <dbReference type="SAM" id="MobiDB-lite"/>
    </source>
</evidence>
<reference evidence="14" key="3">
    <citation type="submission" date="2019-06" db="EMBL/GenBank/DDBJ databases">
        <authorList>
            <person name="Poynton C."/>
            <person name="Hasenbein S."/>
            <person name="Benoit J.B."/>
            <person name="Sepulveda M.S."/>
            <person name="Poelchau M.F."/>
            <person name="Murali S.C."/>
            <person name="Chen S."/>
            <person name="Glastad K.M."/>
            <person name="Werren J.H."/>
            <person name="Vineis J.H."/>
            <person name="Bowen J.L."/>
            <person name="Friedrich M."/>
            <person name="Jones J."/>
            <person name="Robertson H.M."/>
            <person name="Feyereisen R."/>
            <person name="Mechler-Hickson A."/>
            <person name="Mathers N."/>
            <person name="Lee C.E."/>
            <person name="Colbourne J.K."/>
            <person name="Biales A."/>
            <person name="Johnston J.S."/>
            <person name="Wellborn G.A."/>
            <person name="Rosendale A.J."/>
            <person name="Cridge A.G."/>
            <person name="Munoz-Torres M.C."/>
            <person name="Bain P.A."/>
            <person name="Manny A.R."/>
            <person name="Major K.M."/>
            <person name="Lambert F.N."/>
            <person name="Vulpe C.D."/>
            <person name="Tuck P."/>
            <person name="Blalock B.J."/>
            <person name="Lin Y.-Y."/>
            <person name="Smith M.E."/>
            <person name="Ochoa-Acuna H."/>
            <person name="Chen M.-J.M."/>
            <person name="Childers C.P."/>
            <person name="Qu J."/>
            <person name="Dugan S."/>
            <person name="Lee S.L."/>
            <person name="Chao H."/>
            <person name="Dinh H."/>
            <person name="Han Y."/>
            <person name="Doddapaneni H."/>
            <person name="Worley K.C."/>
            <person name="Muzny D.M."/>
            <person name="Gibbs R.A."/>
            <person name="Richards S."/>
        </authorList>
    </citation>
    <scope>NUCLEOTIDE SEQUENCE</scope>
    <source>
        <strain evidence="14">HAZT.00-mixed</strain>
        <tissue evidence="14">Whole organism</tissue>
    </source>
</reference>
<feature type="region of interest" description="Disordered" evidence="12">
    <location>
        <begin position="1"/>
        <end position="74"/>
    </location>
</feature>
<dbReference type="FunFam" id="3.30.160.60:FF:001156">
    <property type="entry name" value="Zinc finger protein 407"/>
    <property type="match status" value="1"/>
</dbReference>
<dbReference type="Pfam" id="PF00096">
    <property type="entry name" value="zf-C2H2"/>
    <property type="match status" value="4"/>
</dbReference>
<gene>
    <name evidence="14" type="ORF">HAZT_HAZT005885</name>
</gene>
<dbReference type="InterPro" id="IPR013087">
    <property type="entry name" value="Znf_C2H2_type"/>
</dbReference>
<comment type="similarity">
    <text evidence="2">Belongs to the krueppel C2H2-type zinc-finger protein family.</text>
</comment>
<name>A0A6A0HBE4_HYAAZ</name>
<keyword evidence="6" id="KW-0862">Zinc</keyword>
<feature type="compositionally biased region" description="Polar residues" evidence="12">
    <location>
        <begin position="423"/>
        <end position="448"/>
    </location>
</feature>
<evidence type="ECO:0000259" key="13">
    <source>
        <dbReference type="PROSITE" id="PS50157"/>
    </source>
</evidence>
<feature type="compositionally biased region" description="Acidic residues" evidence="12">
    <location>
        <begin position="857"/>
        <end position="867"/>
    </location>
</feature>
<evidence type="ECO:0000256" key="8">
    <source>
        <dbReference type="ARBA" id="ARBA00023125"/>
    </source>
</evidence>
<accession>A0A6A0HBE4</accession>
<feature type="domain" description="C2H2-type" evidence="13">
    <location>
        <begin position="121"/>
        <end position="148"/>
    </location>
</feature>
<protein>
    <recommendedName>
        <fullName evidence="13">C2H2-type domain-containing protein</fullName>
    </recommendedName>
</protein>
<keyword evidence="10" id="KW-0539">Nucleus</keyword>
<dbReference type="Gene3D" id="3.30.160.60">
    <property type="entry name" value="Classic Zinc Finger"/>
    <property type="match status" value="4"/>
</dbReference>
<feature type="domain" description="C2H2-type" evidence="13">
    <location>
        <begin position="747"/>
        <end position="775"/>
    </location>
</feature>
<feature type="compositionally biased region" description="Acidic residues" evidence="12">
    <location>
        <begin position="411"/>
        <end position="420"/>
    </location>
</feature>
<keyword evidence="3" id="KW-0479">Metal-binding</keyword>
<feature type="domain" description="C2H2-type" evidence="13">
    <location>
        <begin position="205"/>
        <end position="232"/>
    </location>
</feature>
<feature type="region of interest" description="Disordered" evidence="12">
    <location>
        <begin position="560"/>
        <end position="580"/>
    </location>
</feature>
<evidence type="ECO:0000256" key="3">
    <source>
        <dbReference type="ARBA" id="ARBA00022723"/>
    </source>
</evidence>
<feature type="domain" description="C2H2-type" evidence="13">
    <location>
        <begin position="233"/>
        <end position="260"/>
    </location>
</feature>
<sequence length="1305" mass="145400">MSSSSIAVVEGEEGRDEMLSPLASVNSQGGSSLDDLESDLSSYQTLEDCSPGSIIFSPQDLRPSGPKKDSGGATYRLPFRHPTAANLAKNIALSAAQKSADDVAEKVDMELENLKRKEGPIPCQFCGKVMMTGKTLLQHLSIHTEFKPFQCPHCSKSFTRKVQLQGHLVVHGIEKQFECPVCHQRFSRRDCVKVHMRIHDKTKCAFCEVCHKSFLTIGALNIHMRIHRGEKPFKCHLCGKCFTQKNHLITHIRRHTNVQEVPFSKKLGPRMFKCEHCTRSFIRLSDYERHVQWNHGAVADVNSFTSENKVASNTTEDLRAVRAPRDVMRERSRRYGKRRELVTMCTSATQTDDSPGHIIIPRQYRQQYEQEIKQKMEAAAIGDTDPSETPRHMDEDTYDAYDDGMDRNYSSDDDEDELDTTDQSVSQGSGQEQPVFSIDTSITTTNPRDSARDAAFDAIIKGSNPETLKTVKMDMSVEGRTQIPDSLEADQPAERVFIIQNEKDSFEPTVTTGDDEIRNGSPANSVDVSCISETTISKSNSAKSFVRDSNPGPKILSFFSKSNPKPKPVQMQPAQKATTDLNSHVDSDNFKELVNSSYQRMQKSPPPSALVSDQLKLTTNVYQPRAKRGRPKLKKMGVKGAAQLRLIRKTMMNFISDVEENKANYRKEAEEASEESLAPETEEEDNSENVESSSSANNVSNSDHGSFSGSADLLSIDAEESFLAKTSVGETIVSPPVDVQSFCIPTYSCKLCGREFRFEGKLHRHIESVHQKKAIFTADVKPGRGPRYPLQISENQSMDLEMEQPGISANQMILSGFSDVVEEVHWPNADDGEEFRQPADESNASKNPEIEALRSEWDDDDDNEEYSPDVRPTVTKPQPIFQSTRTSAENRQRMQSATPVAIKAPEYLHIVTRAIQPMVTTVTDTYSGGVVVNMNKLTGLVPKSEIEIKRSAVAYKRAEEPQPSSSVANAVVTNSNKLEDKSLDSRCQRLLLKLFSRSLLAKCGLGEDHVSVVLGRILQHYGVKMIEDYGQGQYEVLKYNLWRLMEWKVTIEQMEDFYRENKTVEEMMEDIMNERVPLVPHEVITQARAQEAAQQRQQQHLVEEMVVQHVDGEHVVVEQQVEGEHVVMQGNEQIIVDHSGGQHIVVHSMHDPSIAGQQQLMMQTVTSGGVRQQQPIVIQQDGSGQQLSQETAMLVQQVIGGHHQLTQVVLAHDVSPEMLQGAHIVTIDPTTGQVLSQVTAEQVVLATHDGSIVSSNAGTVSNAIVTGQDGHGQESIIGSQEPVMMLQQQHQYVSAASNVSSSQMQ</sequence>
<dbReference type="InterPro" id="IPR036236">
    <property type="entry name" value="Znf_C2H2_sf"/>
</dbReference>
<evidence type="ECO:0000256" key="9">
    <source>
        <dbReference type="ARBA" id="ARBA00023163"/>
    </source>
</evidence>
<organism evidence="14">
    <name type="scientific">Hyalella azteca</name>
    <name type="common">Amphipod</name>
    <dbReference type="NCBI Taxonomy" id="294128"/>
    <lineage>
        <taxon>Eukaryota</taxon>
        <taxon>Metazoa</taxon>
        <taxon>Ecdysozoa</taxon>
        <taxon>Arthropoda</taxon>
        <taxon>Crustacea</taxon>
        <taxon>Multicrustacea</taxon>
        <taxon>Malacostraca</taxon>
        <taxon>Eumalacostraca</taxon>
        <taxon>Peracarida</taxon>
        <taxon>Amphipoda</taxon>
        <taxon>Senticaudata</taxon>
        <taxon>Talitrida</taxon>
        <taxon>Talitroidea</taxon>
        <taxon>Hyalellidae</taxon>
        <taxon>Hyalella</taxon>
    </lineage>
</organism>
<evidence type="ECO:0000313" key="14">
    <source>
        <dbReference type="EMBL" id="KAA0203110.1"/>
    </source>
</evidence>
<keyword evidence="4" id="KW-0677">Repeat</keyword>
<feature type="domain" description="C2H2-type" evidence="13">
    <location>
        <begin position="177"/>
        <end position="204"/>
    </location>
</feature>
<keyword evidence="8" id="KW-0238">DNA-binding</keyword>
<comment type="caution">
    <text evidence="14">The sequence shown here is derived from an EMBL/GenBank/DDBJ whole genome shotgun (WGS) entry which is preliminary data.</text>
</comment>
<evidence type="ECO:0000256" key="1">
    <source>
        <dbReference type="ARBA" id="ARBA00004123"/>
    </source>
</evidence>
<feature type="domain" description="C2H2-type" evidence="13">
    <location>
        <begin position="149"/>
        <end position="176"/>
    </location>
</feature>
<feature type="region of interest" description="Disordered" evidence="12">
    <location>
        <begin position="379"/>
        <end position="449"/>
    </location>
</feature>
<proteinExistence type="inferred from homology"/>
<dbReference type="EMBL" id="JQDR03002444">
    <property type="protein sequence ID" value="KAA0203110.1"/>
    <property type="molecule type" value="Genomic_DNA"/>
</dbReference>
<dbReference type="GO" id="GO:0003677">
    <property type="term" value="F:DNA binding"/>
    <property type="evidence" value="ECO:0007669"/>
    <property type="project" value="UniProtKB-KW"/>
</dbReference>
<reference evidence="14" key="1">
    <citation type="submission" date="2014-08" db="EMBL/GenBank/DDBJ databases">
        <authorList>
            <person name="Murali S."/>
            <person name="Richards S."/>
            <person name="Bandaranaike D."/>
            <person name="Bellair M."/>
            <person name="Blankenburg K."/>
            <person name="Chao H."/>
            <person name="Dinh H."/>
            <person name="Doddapaneni H."/>
            <person name="Dugan-Rocha S."/>
            <person name="Elkadiri S."/>
            <person name="Gnanaolivu R."/>
            <person name="Hughes D."/>
            <person name="Lee S."/>
            <person name="Li M."/>
            <person name="Ming W."/>
            <person name="Munidasa M."/>
            <person name="Muniz J."/>
            <person name="Nguyen L."/>
            <person name="Osuji N."/>
            <person name="Pu L.-L."/>
            <person name="Puazo M."/>
            <person name="Skinner E."/>
            <person name="Qu C."/>
            <person name="Quiroz J."/>
            <person name="Raj R."/>
            <person name="Weissenberger G."/>
            <person name="Xin Y."/>
            <person name="Zou X."/>
            <person name="Han Y."/>
            <person name="Worley K."/>
            <person name="Muzny D."/>
            <person name="Gibbs R."/>
        </authorList>
    </citation>
    <scope>NUCLEOTIDE SEQUENCE</scope>
    <source>
        <strain evidence="14">HAZT.00-mixed</strain>
        <tissue evidence="14">Whole organism</tissue>
    </source>
</reference>
<dbReference type="SMART" id="SM00355">
    <property type="entry name" value="ZnF_C2H2"/>
    <property type="match status" value="7"/>
</dbReference>
<dbReference type="InterPro" id="IPR050758">
    <property type="entry name" value="Znf_C2H2-type"/>
</dbReference>
<evidence type="ECO:0000256" key="10">
    <source>
        <dbReference type="ARBA" id="ARBA00023242"/>
    </source>
</evidence>
<keyword evidence="5 11" id="KW-0863">Zinc-finger</keyword>
<dbReference type="Proteomes" id="UP000711488">
    <property type="component" value="Unassembled WGS sequence"/>
</dbReference>
<evidence type="ECO:0000256" key="5">
    <source>
        <dbReference type="ARBA" id="ARBA00022771"/>
    </source>
</evidence>
<dbReference type="GO" id="GO:0005634">
    <property type="term" value="C:nucleus"/>
    <property type="evidence" value="ECO:0007669"/>
    <property type="project" value="UniProtKB-SubCell"/>
</dbReference>
<feature type="compositionally biased region" description="Low complexity" evidence="12">
    <location>
        <begin position="689"/>
        <end position="703"/>
    </location>
</feature>
<feature type="region of interest" description="Disordered" evidence="12">
    <location>
        <begin position="665"/>
        <end position="707"/>
    </location>
</feature>
<dbReference type="OrthoDB" id="8922241at2759"/>
<evidence type="ECO:0000256" key="6">
    <source>
        <dbReference type="ARBA" id="ARBA00022833"/>
    </source>
</evidence>
<feature type="region of interest" description="Disordered" evidence="12">
    <location>
        <begin position="830"/>
        <end position="877"/>
    </location>
</feature>